<accession>A0A820MKW9</accession>
<evidence type="ECO:0000313" key="3">
    <source>
        <dbReference type="Proteomes" id="UP000663874"/>
    </source>
</evidence>
<evidence type="ECO:0000256" key="1">
    <source>
        <dbReference type="SAM" id="MobiDB-lite"/>
    </source>
</evidence>
<evidence type="ECO:0000313" key="2">
    <source>
        <dbReference type="EMBL" id="CAF4375825.1"/>
    </source>
</evidence>
<reference evidence="2" key="1">
    <citation type="submission" date="2021-02" db="EMBL/GenBank/DDBJ databases">
        <authorList>
            <person name="Nowell W R."/>
        </authorList>
    </citation>
    <scope>NUCLEOTIDE SEQUENCE</scope>
</reference>
<feature type="non-terminal residue" evidence="2">
    <location>
        <position position="133"/>
    </location>
</feature>
<feature type="compositionally biased region" description="Low complexity" evidence="1">
    <location>
        <begin position="111"/>
        <end position="127"/>
    </location>
</feature>
<sequence>DESKINDKPIFSNPSSEQDESKPAELNSNQIPADRLVSRLDITIVDTTDGQYPKGVILDIQACTEVVTETTTVAPLSTISSTTVAPLSTISSTTVTPLSIISSTTERPAETEITSITTGITGTQSSQPEETSS</sequence>
<proteinExistence type="predicted"/>
<gene>
    <name evidence="2" type="ORF">FNK824_LOCUS43145</name>
</gene>
<dbReference type="AlphaFoldDB" id="A0A820MKW9"/>
<dbReference type="Proteomes" id="UP000663874">
    <property type="component" value="Unassembled WGS sequence"/>
</dbReference>
<feature type="region of interest" description="Disordered" evidence="1">
    <location>
        <begin position="1"/>
        <end position="32"/>
    </location>
</feature>
<dbReference type="EMBL" id="CAJOBE010057301">
    <property type="protein sequence ID" value="CAF4375825.1"/>
    <property type="molecule type" value="Genomic_DNA"/>
</dbReference>
<comment type="caution">
    <text evidence="2">The sequence shown here is derived from an EMBL/GenBank/DDBJ whole genome shotgun (WGS) entry which is preliminary data.</text>
</comment>
<organism evidence="2 3">
    <name type="scientific">Rotaria sordida</name>
    <dbReference type="NCBI Taxonomy" id="392033"/>
    <lineage>
        <taxon>Eukaryota</taxon>
        <taxon>Metazoa</taxon>
        <taxon>Spiralia</taxon>
        <taxon>Gnathifera</taxon>
        <taxon>Rotifera</taxon>
        <taxon>Eurotatoria</taxon>
        <taxon>Bdelloidea</taxon>
        <taxon>Philodinida</taxon>
        <taxon>Philodinidae</taxon>
        <taxon>Rotaria</taxon>
    </lineage>
</organism>
<feature type="region of interest" description="Disordered" evidence="1">
    <location>
        <begin position="102"/>
        <end position="133"/>
    </location>
</feature>
<name>A0A820MKW9_9BILA</name>
<feature type="non-terminal residue" evidence="2">
    <location>
        <position position="1"/>
    </location>
</feature>
<protein>
    <submittedName>
        <fullName evidence="2">Uncharacterized protein</fullName>
    </submittedName>
</protein>